<accession>A0ACC0K6H9</accession>
<comment type="caution">
    <text evidence="1">The sequence shown here is derived from an EMBL/GenBank/DDBJ whole genome shotgun (WGS) entry which is preliminary data.</text>
</comment>
<keyword evidence="2" id="KW-1185">Reference proteome</keyword>
<gene>
    <name evidence="1" type="ORF">MSG28_004606</name>
</gene>
<organism evidence="1 2">
    <name type="scientific">Choristoneura fumiferana</name>
    <name type="common">Spruce budworm moth</name>
    <name type="synonym">Archips fumiferana</name>
    <dbReference type="NCBI Taxonomy" id="7141"/>
    <lineage>
        <taxon>Eukaryota</taxon>
        <taxon>Metazoa</taxon>
        <taxon>Ecdysozoa</taxon>
        <taxon>Arthropoda</taxon>
        <taxon>Hexapoda</taxon>
        <taxon>Insecta</taxon>
        <taxon>Pterygota</taxon>
        <taxon>Neoptera</taxon>
        <taxon>Endopterygota</taxon>
        <taxon>Lepidoptera</taxon>
        <taxon>Glossata</taxon>
        <taxon>Ditrysia</taxon>
        <taxon>Tortricoidea</taxon>
        <taxon>Tortricidae</taxon>
        <taxon>Tortricinae</taxon>
        <taxon>Choristoneura</taxon>
    </lineage>
</organism>
<proteinExistence type="predicted"/>
<evidence type="ECO:0000313" key="1">
    <source>
        <dbReference type="EMBL" id="KAI8432101.1"/>
    </source>
</evidence>
<evidence type="ECO:0000313" key="2">
    <source>
        <dbReference type="Proteomes" id="UP001064048"/>
    </source>
</evidence>
<reference evidence="1 2" key="1">
    <citation type="journal article" date="2022" name="Genome Biol. Evol.">
        <title>The Spruce Budworm Genome: Reconstructing the Evolutionary History of Antifreeze Proteins.</title>
        <authorList>
            <person name="Beliveau C."/>
            <person name="Gagne P."/>
            <person name="Picq S."/>
            <person name="Vernygora O."/>
            <person name="Keeling C.I."/>
            <person name="Pinkney K."/>
            <person name="Doucet D."/>
            <person name="Wen F."/>
            <person name="Johnston J.S."/>
            <person name="Maaroufi H."/>
            <person name="Boyle B."/>
            <person name="Laroche J."/>
            <person name="Dewar K."/>
            <person name="Juretic N."/>
            <person name="Blackburn G."/>
            <person name="Nisole A."/>
            <person name="Brunet B."/>
            <person name="Brandao M."/>
            <person name="Lumley L."/>
            <person name="Duan J."/>
            <person name="Quan G."/>
            <person name="Lucarotti C.J."/>
            <person name="Roe A.D."/>
            <person name="Sperling F.A.H."/>
            <person name="Levesque R.C."/>
            <person name="Cusson M."/>
        </authorList>
    </citation>
    <scope>NUCLEOTIDE SEQUENCE [LARGE SCALE GENOMIC DNA]</scope>
    <source>
        <strain evidence="1">Glfc:IPQL:Cfum</strain>
    </source>
</reference>
<protein>
    <submittedName>
        <fullName evidence="1">Uncharacterized protein</fullName>
    </submittedName>
</protein>
<dbReference type="Proteomes" id="UP001064048">
    <property type="component" value="Chromosome 7"/>
</dbReference>
<dbReference type="EMBL" id="CM046107">
    <property type="protein sequence ID" value="KAI8432101.1"/>
    <property type="molecule type" value="Genomic_DNA"/>
</dbReference>
<name>A0ACC0K6H9_CHOFU</name>
<sequence length="178" mass="20110">MSFSQTPFPHRDVLDILENDEDELEFDIVNIDTDLLRVPKMISYDSYVHGVASYITKMLEGASPDSTDERSLNEKEKYKKSSAVSLNQTDTIPEPVHYLGPPNAFLLEMFAMHPDYDERNVSLRAGEAYDIPAMNDILEHAPRKQVLLDLFQKSLNSSTLDSYVLLNQSQPVGMIVVG</sequence>